<dbReference type="EMBL" id="SRLO01000156">
    <property type="protein sequence ID" value="TNN70960.1"/>
    <property type="molecule type" value="Genomic_DNA"/>
</dbReference>
<evidence type="ECO:0000313" key="3">
    <source>
        <dbReference type="Proteomes" id="UP000314294"/>
    </source>
</evidence>
<feature type="compositionally biased region" description="Basic residues" evidence="1">
    <location>
        <begin position="73"/>
        <end position="83"/>
    </location>
</feature>
<accession>A0A4Z2HZI4</accession>
<feature type="region of interest" description="Disordered" evidence="1">
    <location>
        <begin position="56"/>
        <end position="83"/>
    </location>
</feature>
<comment type="caution">
    <text evidence="2">The sequence shown here is derived from an EMBL/GenBank/DDBJ whole genome shotgun (WGS) entry which is preliminary data.</text>
</comment>
<protein>
    <submittedName>
        <fullName evidence="2">Uncharacterized protein</fullName>
    </submittedName>
</protein>
<name>A0A4Z2HZI4_9TELE</name>
<gene>
    <name evidence="2" type="ORF">EYF80_018776</name>
</gene>
<keyword evidence="3" id="KW-1185">Reference proteome</keyword>
<dbReference type="AlphaFoldDB" id="A0A4Z2HZI4"/>
<dbReference type="Proteomes" id="UP000314294">
    <property type="component" value="Unassembled WGS sequence"/>
</dbReference>
<organism evidence="2 3">
    <name type="scientific">Liparis tanakae</name>
    <name type="common">Tanaka's snailfish</name>
    <dbReference type="NCBI Taxonomy" id="230148"/>
    <lineage>
        <taxon>Eukaryota</taxon>
        <taxon>Metazoa</taxon>
        <taxon>Chordata</taxon>
        <taxon>Craniata</taxon>
        <taxon>Vertebrata</taxon>
        <taxon>Euteleostomi</taxon>
        <taxon>Actinopterygii</taxon>
        <taxon>Neopterygii</taxon>
        <taxon>Teleostei</taxon>
        <taxon>Neoteleostei</taxon>
        <taxon>Acanthomorphata</taxon>
        <taxon>Eupercaria</taxon>
        <taxon>Perciformes</taxon>
        <taxon>Cottioidei</taxon>
        <taxon>Cottales</taxon>
        <taxon>Liparidae</taxon>
        <taxon>Liparis</taxon>
    </lineage>
</organism>
<sequence length="83" mass="9272">MAPRGWTHWRMRERPSKGCRSQEYWSGPLLREAGASWSCSSSSPLVCGRACSRSDAARGDEDEAAEGTEGVLGRKRRRSLWSD</sequence>
<evidence type="ECO:0000256" key="1">
    <source>
        <dbReference type="SAM" id="MobiDB-lite"/>
    </source>
</evidence>
<reference evidence="2 3" key="1">
    <citation type="submission" date="2019-03" db="EMBL/GenBank/DDBJ databases">
        <title>First draft genome of Liparis tanakae, snailfish: a comprehensive survey of snailfish specific genes.</title>
        <authorList>
            <person name="Kim W."/>
            <person name="Song I."/>
            <person name="Jeong J.-H."/>
            <person name="Kim D."/>
            <person name="Kim S."/>
            <person name="Ryu S."/>
            <person name="Song J.Y."/>
            <person name="Lee S.K."/>
        </authorList>
    </citation>
    <scope>NUCLEOTIDE SEQUENCE [LARGE SCALE GENOMIC DNA]</scope>
    <source>
        <tissue evidence="2">Muscle</tissue>
    </source>
</reference>
<evidence type="ECO:0000313" key="2">
    <source>
        <dbReference type="EMBL" id="TNN70960.1"/>
    </source>
</evidence>
<proteinExistence type="predicted"/>